<dbReference type="InterPro" id="IPR050204">
    <property type="entry name" value="AraC_XylS_family_regulators"/>
</dbReference>
<dbReference type="Pfam" id="PF12833">
    <property type="entry name" value="HTH_18"/>
    <property type="match status" value="1"/>
</dbReference>
<reference evidence="6" key="1">
    <citation type="submission" date="2016-04" db="EMBL/GenBank/DDBJ databases">
        <authorList>
            <person name="Chen L."/>
            <person name="Zhuang W."/>
            <person name="Wang G."/>
        </authorList>
    </citation>
    <scope>NUCLEOTIDE SEQUENCE [LARGE SCALE GENOMIC DNA]</scope>
    <source>
        <strain evidence="6">208</strain>
    </source>
</reference>
<accession>A0A1V9FK40</accession>
<dbReference type="InterPro" id="IPR046532">
    <property type="entry name" value="DUF6597"/>
</dbReference>
<dbReference type="PANTHER" id="PTHR46796">
    <property type="entry name" value="HTH-TYPE TRANSCRIPTIONAL ACTIVATOR RHAS-RELATED"/>
    <property type="match status" value="1"/>
</dbReference>
<dbReference type="RefSeq" id="WP_081164919.1">
    <property type="nucleotide sequence ID" value="NZ_LWBP01000187.1"/>
</dbReference>
<name>A0A1V9FK40_9BACT</name>
<gene>
    <name evidence="5" type="ORF">A4R26_22405</name>
</gene>
<evidence type="ECO:0000313" key="5">
    <source>
        <dbReference type="EMBL" id="OQP58724.1"/>
    </source>
</evidence>
<keyword evidence="6" id="KW-1185">Reference proteome</keyword>
<dbReference type="Proteomes" id="UP000192276">
    <property type="component" value="Unassembled WGS sequence"/>
</dbReference>
<keyword evidence="3" id="KW-0804">Transcription</keyword>
<dbReference type="STRING" id="550983.A4R26_22405"/>
<comment type="caution">
    <text evidence="5">The sequence shown here is derived from an EMBL/GenBank/DDBJ whole genome shotgun (WGS) entry which is preliminary data.</text>
</comment>
<dbReference type="Pfam" id="PF20240">
    <property type="entry name" value="DUF6597"/>
    <property type="match status" value="1"/>
</dbReference>
<proteinExistence type="predicted"/>
<dbReference type="AlphaFoldDB" id="A0A1V9FK40"/>
<evidence type="ECO:0000313" key="6">
    <source>
        <dbReference type="Proteomes" id="UP000192276"/>
    </source>
</evidence>
<protein>
    <recommendedName>
        <fullName evidence="4">HTH araC/xylS-type domain-containing protein</fullName>
    </recommendedName>
</protein>
<dbReference type="PROSITE" id="PS01124">
    <property type="entry name" value="HTH_ARAC_FAMILY_2"/>
    <property type="match status" value="1"/>
</dbReference>
<keyword evidence="1" id="KW-0805">Transcription regulation</keyword>
<dbReference type="SMART" id="SM00342">
    <property type="entry name" value="HTH_ARAC"/>
    <property type="match status" value="1"/>
</dbReference>
<dbReference type="EMBL" id="LWBP01000187">
    <property type="protein sequence ID" value="OQP58724.1"/>
    <property type="molecule type" value="Genomic_DNA"/>
</dbReference>
<dbReference type="GO" id="GO:0043565">
    <property type="term" value="F:sequence-specific DNA binding"/>
    <property type="evidence" value="ECO:0007669"/>
    <property type="project" value="InterPro"/>
</dbReference>
<evidence type="ECO:0000256" key="1">
    <source>
        <dbReference type="ARBA" id="ARBA00023015"/>
    </source>
</evidence>
<evidence type="ECO:0000256" key="2">
    <source>
        <dbReference type="ARBA" id="ARBA00023125"/>
    </source>
</evidence>
<dbReference type="PANTHER" id="PTHR46796:SF13">
    <property type="entry name" value="HTH-TYPE TRANSCRIPTIONAL ACTIVATOR RHAS"/>
    <property type="match status" value="1"/>
</dbReference>
<feature type="domain" description="HTH araC/xylS-type" evidence="4">
    <location>
        <begin position="145"/>
        <end position="247"/>
    </location>
</feature>
<dbReference type="OrthoDB" id="655946at2"/>
<organism evidence="5 6">
    <name type="scientific">Niastella populi</name>
    <dbReference type="NCBI Taxonomy" id="550983"/>
    <lineage>
        <taxon>Bacteria</taxon>
        <taxon>Pseudomonadati</taxon>
        <taxon>Bacteroidota</taxon>
        <taxon>Chitinophagia</taxon>
        <taxon>Chitinophagales</taxon>
        <taxon>Chitinophagaceae</taxon>
        <taxon>Niastella</taxon>
    </lineage>
</organism>
<dbReference type="GO" id="GO:0003700">
    <property type="term" value="F:DNA-binding transcription factor activity"/>
    <property type="evidence" value="ECO:0007669"/>
    <property type="project" value="InterPro"/>
</dbReference>
<dbReference type="Gene3D" id="1.10.10.60">
    <property type="entry name" value="Homeodomain-like"/>
    <property type="match status" value="1"/>
</dbReference>
<sequence>MIYKQTTPHAALADSIECYWSIKGTGKEIHAERIFPDGCPGLVLNIGGKCITDNGLVTMQPGSSYLVGAMTSYKDTYLNGEHHLIGVCFKPGAFSQFYNYLPLAEITGQTIELEKALAPDTSNTQELSFAELNAFFLKRFNAPKHDLFTIVKCIKEARGQITVDALAKRNHTTPRQLERTFHRHIGITPKEFINITRFQHAFSAVANNKKQKGLLDIAIEHGYCDHAHLTNDIKRYTGVPPSSVILSHFSKPTHSPDITFAQ</sequence>
<dbReference type="InterPro" id="IPR018060">
    <property type="entry name" value="HTH_AraC"/>
</dbReference>
<evidence type="ECO:0000256" key="3">
    <source>
        <dbReference type="ARBA" id="ARBA00023163"/>
    </source>
</evidence>
<evidence type="ECO:0000259" key="4">
    <source>
        <dbReference type="PROSITE" id="PS01124"/>
    </source>
</evidence>
<keyword evidence="2" id="KW-0238">DNA-binding</keyword>